<dbReference type="Gene3D" id="3.60.10.10">
    <property type="entry name" value="Endonuclease/exonuclease/phosphatase"/>
    <property type="match status" value="1"/>
</dbReference>
<dbReference type="PROSITE" id="PS50878">
    <property type="entry name" value="RT_POL"/>
    <property type="match status" value="1"/>
</dbReference>
<organism evidence="2 3">
    <name type="scientific">Betta splendens</name>
    <name type="common">Siamese fighting fish</name>
    <dbReference type="NCBI Taxonomy" id="158456"/>
    <lineage>
        <taxon>Eukaryota</taxon>
        <taxon>Metazoa</taxon>
        <taxon>Chordata</taxon>
        <taxon>Craniata</taxon>
        <taxon>Vertebrata</taxon>
        <taxon>Euteleostomi</taxon>
        <taxon>Actinopterygii</taxon>
        <taxon>Neopterygii</taxon>
        <taxon>Teleostei</taxon>
        <taxon>Neoteleostei</taxon>
        <taxon>Acanthomorphata</taxon>
        <taxon>Anabantaria</taxon>
        <taxon>Anabantiformes</taxon>
        <taxon>Anabantoidei</taxon>
        <taxon>Osphronemidae</taxon>
        <taxon>Betta</taxon>
    </lineage>
</organism>
<dbReference type="KEGG" id="bspl:121202558"/>
<dbReference type="Pfam" id="PF00078">
    <property type="entry name" value="RVT_1"/>
    <property type="match status" value="1"/>
</dbReference>
<dbReference type="SUPFAM" id="SSF56672">
    <property type="entry name" value="DNA/RNA polymerases"/>
    <property type="match status" value="1"/>
</dbReference>
<proteinExistence type="predicted"/>
<name>A0A8M1HJK4_BETSP</name>
<dbReference type="SUPFAM" id="SSF56219">
    <property type="entry name" value="DNase I-like"/>
    <property type="match status" value="1"/>
</dbReference>
<evidence type="ECO:0000313" key="2">
    <source>
        <dbReference type="Proteomes" id="UP000515150"/>
    </source>
</evidence>
<dbReference type="InterPro" id="IPR000477">
    <property type="entry name" value="RT_dom"/>
</dbReference>
<dbReference type="GeneID" id="121202558"/>
<dbReference type="InterPro" id="IPR036691">
    <property type="entry name" value="Endo/exonu/phosph_ase_sf"/>
</dbReference>
<protein>
    <submittedName>
        <fullName evidence="3">Transposon TX1 uncharacterized 149 kDa protein</fullName>
    </submittedName>
</protein>
<gene>
    <name evidence="3" type="primary">LOC121202558</name>
</gene>
<dbReference type="CDD" id="cd01650">
    <property type="entry name" value="RT_nLTR_like"/>
    <property type="match status" value="1"/>
</dbReference>
<sequence>MFVQETHSDSSNEVDWTREWPGQVVLSHGSSTSAGVGILFSQSCPPVSLTVSEIVPGRLLVVRAMFSNSTLVLVNIYAPTIGAERLLLLNKVNAVLMDFNSEDFLVLGGDFNCTENANLDRNHMEPHSPSKQLLSRVLKTHELVDVWKSLHGQDRQTRQSDFENLRQWWDCGKVEIKQFCLQYTLNITRDITRSMKDIGKDIVELQNMVESTGSKRHIEVLKSKKATLDNLLGTRAQGALVRSRFQSVTDMDAPSRFFFSLEKRNGQNKSIHSLRSAAGVILEEPGDIRRRAVEFYRDLFQSEYTEDEEGIDFFCGALPQVSEETNDVLDMDISLQELSTALQGIKGGRAPGLDGLTVEFYKTFWCDLGADFLSVVHESLAGNLLPLSCRRAVLTLLPKKGDLQDIRNWCPVSLLCTDYKILSKTLANRLREVMDQIVHQDQTYCVPGRLITDNIILIRDILDLSGSSGIDLGLISLDQNKAFDRVEHPFLWKTLEKFGLSSGLIAMIRVLYQGIESALKINDGLSAPFKVGRGIRQGCSLSGMLYALSIEPLLCKIRSSVDGLFLPDCTLRLVLSAYADDVVVLVRTQHDIQMLEKTVKRFNEVSSAKVNWNKSEALAVGSWKNGRPRLPGGLIWKTGGFKYLGVHLGSEEHVRKNWDGVVEKVEGRLQKWGWLVPQMSYRGRTLIVNNLVASGLWHRLACVEPPPDLLKLLQSKIVDFFWDRLHWLPQCVLHLPKDQGGQGLVHLSSRVAAFRIQFAQRFLCGPADLVWRPVASAILKRTDDLNLDTALFLMDYSVFNTTALPAFYQSVFRSWGLFQWRRLEPSASLHWLLVEPLIHKARLEVQDSGIPGITHALRVSGMTTLRHLVDVAGSDLRDVQAVASALGFRSTCVVGKFLELLLKKLTADECEMLQDYYGGAESPDEGDPFPELGFSLAFRGSDNVYDLHTLTGKTMYNSCVKVLNRKQLSDRVDTVWRRRLPASTATQPVWRVLYKPPLNKRTGDLQWRILHGAIAVNSFTGKINPRGPRNCVHCGETETVFHCFMDCTRLAELFNLLSGVFNAFNELWSVDRLILGAGYSGTNAEKWQLLNFLSGQAKLAIYKTRQVKDHVVVPVFCALVRARVWVDFKFCKLTRSMDTPTYGHGRAQTANLGFRGQPPYHLHQWQTDRWLQQQGVPVPPLNQESNHYNFQTDLTPVAVVTVPTRLANLDTNKSVKLAEEEDGQA</sequence>
<reference evidence="3" key="1">
    <citation type="submission" date="2025-08" db="UniProtKB">
        <authorList>
            <consortium name="RefSeq"/>
        </authorList>
    </citation>
    <scope>IDENTIFICATION</scope>
</reference>
<dbReference type="OrthoDB" id="416119at2759"/>
<dbReference type="PANTHER" id="PTHR19446">
    <property type="entry name" value="REVERSE TRANSCRIPTASES"/>
    <property type="match status" value="1"/>
</dbReference>
<keyword evidence="2" id="KW-1185">Reference proteome</keyword>
<dbReference type="Proteomes" id="UP000515150">
    <property type="component" value="Chromosome 10"/>
</dbReference>
<feature type="domain" description="Reverse transcriptase" evidence="1">
    <location>
        <begin position="378"/>
        <end position="648"/>
    </location>
</feature>
<dbReference type="AlphaFoldDB" id="A0A8M1HJK4"/>
<dbReference type="InterPro" id="IPR043502">
    <property type="entry name" value="DNA/RNA_pol_sf"/>
</dbReference>
<evidence type="ECO:0000259" key="1">
    <source>
        <dbReference type="PROSITE" id="PS50878"/>
    </source>
</evidence>
<dbReference type="RefSeq" id="XP_040928666.1">
    <property type="nucleotide sequence ID" value="XM_041072732.1"/>
</dbReference>
<dbReference type="CDD" id="cd09076">
    <property type="entry name" value="L1-EN"/>
    <property type="match status" value="1"/>
</dbReference>
<evidence type="ECO:0000313" key="3">
    <source>
        <dbReference type="RefSeq" id="XP_040928666.1"/>
    </source>
</evidence>
<accession>A0A8M1HJK4</accession>